<proteinExistence type="predicted"/>
<gene>
    <name evidence="4" type="ORF">HNR23_001325</name>
</gene>
<dbReference type="AlphaFoldDB" id="A0A7W9YFK4"/>
<feature type="region of interest" description="Disordered" evidence="1">
    <location>
        <begin position="159"/>
        <end position="201"/>
    </location>
</feature>
<protein>
    <submittedName>
        <fullName evidence="4">DMSO/TMAO reductase YedYZ molybdopterin-dependent catalytic subunit</fullName>
    </submittedName>
</protein>
<comment type="caution">
    <text evidence="4">The sequence shown here is derived from an EMBL/GenBank/DDBJ whole genome shotgun (WGS) entry which is preliminary data.</text>
</comment>
<dbReference type="InterPro" id="IPR000572">
    <property type="entry name" value="OxRdtase_Mopterin-bd_dom"/>
</dbReference>
<dbReference type="Proteomes" id="UP000546642">
    <property type="component" value="Unassembled WGS sequence"/>
</dbReference>
<dbReference type="InterPro" id="IPR036374">
    <property type="entry name" value="OxRdtase_Mopterin-bd_sf"/>
</dbReference>
<feature type="domain" description="Oxidoreductase molybdopterin-binding" evidence="3">
    <location>
        <begin position="286"/>
        <end position="445"/>
    </location>
</feature>
<keyword evidence="2" id="KW-0472">Membrane</keyword>
<evidence type="ECO:0000259" key="3">
    <source>
        <dbReference type="Pfam" id="PF00174"/>
    </source>
</evidence>
<organism evidence="4 5">
    <name type="scientific">Nocardiopsis mwathae</name>
    <dbReference type="NCBI Taxonomy" id="1472723"/>
    <lineage>
        <taxon>Bacteria</taxon>
        <taxon>Bacillati</taxon>
        <taxon>Actinomycetota</taxon>
        <taxon>Actinomycetes</taxon>
        <taxon>Streptosporangiales</taxon>
        <taxon>Nocardiopsidaceae</taxon>
        <taxon>Nocardiopsis</taxon>
    </lineage>
</organism>
<reference evidence="4 5" key="1">
    <citation type="submission" date="2020-08" db="EMBL/GenBank/DDBJ databases">
        <title>Sequencing the genomes of 1000 actinobacteria strains.</title>
        <authorList>
            <person name="Klenk H.-P."/>
        </authorList>
    </citation>
    <scope>NUCLEOTIDE SEQUENCE [LARGE SCALE GENOMIC DNA]</scope>
    <source>
        <strain evidence="4 5">DSM 46659</strain>
    </source>
</reference>
<dbReference type="InterPro" id="IPR014756">
    <property type="entry name" value="Ig_E-set"/>
</dbReference>
<feature type="compositionally biased region" description="Low complexity" evidence="1">
    <location>
        <begin position="181"/>
        <end position="199"/>
    </location>
</feature>
<keyword evidence="2" id="KW-0812">Transmembrane</keyword>
<dbReference type="GO" id="GO:0043546">
    <property type="term" value="F:molybdopterin cofactor binding"/>
    <property type="evidence" value="ECO:0007669"/>
    <property type="project" value="TreeGrafter"/>
</dbReference>
<feature type="transmembrane region" description="Helical" evidence="2">
    <location>
        <begin position="110"/>
        <end position="129"/>
    </location>
</feature>
<evidence type="ECO:0000256" key="2">
    <source>
        <dbReference type="SAM" id="Phobius"/>
    </source>
</evidence>
<sequence>MSHQRNDSPGAPGLSGAIALPNRATAALCGLIAGGAGLAAAEAVGALTRPEATPLLAVGAAVIDLVPRPLKEFAVAAFGTADKAVLLGGMAVTLAALAALLGTASRRRPAVGGAGIALVGLIGVAAALTRPDGGLLDGLPSAVGAGAATVLLRGLLARAPRQGGPPEEGDAPPGARGGPPVGASADIPASTSAASPDAAIGERVPFDRRRFTLLAGAAAAASAGIGTGARRYAASRAEGAASAGRITLPAPASPAPPLADGVDLELDGLTPFFTPDGSFYRIDTALTVPRIDATAWTLRVHGQGATERRYSFDDLLDRPDLMERDITLACVSNPVGGSYVGNARWIGVPLAALLEEAGVRPPAEGGPADQLVSRSSDGMTIGTPVADVLDGRDAMLALGMNGRPLPPEHGFPVRMVVPGLYGYVSACKWIVEIELTTFDAFDAYWVPRGWADRAPVKAQARIDTPRQQARLDAGPVTVAGVAWAQHVGVDAVEVRVDDGPWHPARLAAEGTADTWRQWVFDWDAEPGEHRLGVRATDRNGDVQTGREAPPAPDGATGWHTVDVTVETT</sequence>
<dbReference type="EMBL" id="JACHDS010000001">
    <property type="protein sequence ID" value="MBB6171265.1"/>
    <property type="molecule type" value="Genomic_DNA"/>
</dbReference>
<keyword evidence="2" id="KW-1133">Transmembrane helix</keyword>
<dbReference type="GO" id="GO:0008482">
    <property type="term" value="F:sulfite oxidase activity"/>
    <property type="evidence" value="ECO:0007669"/>
    <property type="project" value="TreeGrafter"/>
</dbReference>
<dbReference type="PANTHER" id="PTHR19372">
    <property type="entry name" value="SULFITE REDUCTASE"/>
    <property type="match status" value="1"/>
</dbReference>
<name>A0A7W9YFK4_9ACTN</name>
<feature type="region of interest" description="Disordered" evidence="1">
    <location>
        <begin position="537"/>
        <end position="559"/>
    </location>
</feature>
<dbReference type="SUPFAM" id="SSF81296">
    <property type="entry name" value="E set domains"/>
    <property type="match status" value="1"/>
</dbReference>
<evidence type="ECO:0000313" key="4">
    <source>
        <dbReference type="EMBL" id="MBB6171265.1"/>
    </source>
</evidence>
<dbReference type="Pfam" id="PF00174">
    <property type="entry name" value="Oxidored_molyb"/>
    <property type="match status" value="1"/>
</dbReference>
<dbReference type="Gene3D" id="2.60.40.650">
    <property type="match status" value="1"/>
</dbReference>
<dbReference type="InterPro" id="IPR008335">
    <property type="entry name" value="Mopterin_OxRdtase_euk"/>
</dbReference>
<keyword evidence="5" id="KW-1185">Reference proteome</keyword>
<dbReference type="GO" id="GO:0020037">
    <property type="term" value="F:heme binding"/>
    <property type="evidence" value="ECO:0007669"/>
    <property type="project" value="TreeGrafter"/>
</dbReference>
<feature type="transmembrane region" description="Helical" evidence="2">
    <location>
        <begin position="84"/>
        <end position="103"/>
    </location>
</feature>
<evidence type="ECO:0000313" key="5">
    <source>
        <dbReference type="Proteomes" id="UP000546642"/>
    </source>
</evidence>
<dbReference type="PANTHER" id="PTHR19372:SF7">
    <property type="entry name" value="SULFITE OXIDASE, MITOCHONDRIAL"/>
    <property type="match status" value="1"/>
</dbReference>
<dbReference type="GO" id="GO:0006790">
    <property type="term" value="P:sulfur compound metabolic process"/>
    <property type="evidence" value="ECO:0007669"/>
    <property type="project" value="TreeGrafter"/>
</dbReference>
<dbReference type="Gene3D" id="3.90.420.10">
    <property type="entry name" value="Oxidoreductase, molybdopterin-binding domain"/>
    <property type="match status" value="1"/>
</dbReference>
<accession>A0A7W9YFK4</accession>
<evidence type="ECO:0000256" key="1">
    <source>
        <dbReference type="SAM" id="MobiDB-lite"/>
    </source>
</evidence>
<dbReference type="SUPFAM" id="SSF56524">
    <property type="entry name" value="Oxidoreductase molybdopterin-binding domain"/>
    <property type="match status" value="1"/>
</dbReference>
<dbReference type="PRINTS" id="PR00407">
    <property type="entry name" value="EUMOPTERIN"/>
</dbReference>